<evidence type="ECO:0000259" key="11">
    <source>
        <dbReference type="PROSITE" id="PS50089"/>
    </source>
</evidence>
<dbReference type="InterPro" id="IPR001841">
    <property type="entry name" value="Znf_RING"/>
</dbReference>
<keyword evidence="7" id="KW-0833">Ubl conjugation pathway</keyword>
<keyword evidence="4" id="KW-0479">Metal-binding</keyword>
<dbReference type="InterPro" id="IPR013083">
    <property type="entry name" value="Znf_RING/FYVE/PHD"/>
</dbReference>
<evidence type="ECO:0000256" key="8">
    <source>
        <dbReference type="ARBA" id="ARBA00022833"/>
    </source>
</evidence>
<evidence type="ECO:0000313" key="13">
    <source>
        <dbReference type="EMBL" id="OJJ62540.1"/>
    </source>
</evidence>
<dbReference type="Pfam" id="PF01485">
    <property type="entry name" value="IBR"/>
    <property type="match status" value="1"/>
</dbReference>
<dbReference type="EMBL" id="KV878583">
    <property type="protein sequence ID" value="OJJ62540.1"/>
    <property type="molecule type" value="Genomic_DNA"/>
</dbReference>
<dbReference type="PANTHER" id="PTHR11685">
    <property type="entry name" value="RBR FAMILY RING FINGER AND IBR DOMAIN-CONTAINING"/>
    <property type="match status" value="1"/>
</dbReference>
<evidence type="ECO:0000259" key="12">
    <source>
        <dbReference type="PROSITE" id="PS51873"/>
    </source>
</evidence>
<evidence type="ECO:0000256" key="2">
    <source>
        <dbReference type="ARBA" id="ARBA00012251"/>
    </source>
</evidence>
<protein>
    <recommendedName>
        <fullName evidence="2">RBR-type E3 ubiquitin transferase</fullName>
        <ecNumber evidence="2">2.3.2.31</ecNumber>
    </recommendedName>
</protein>
<dbReference type="AlphaFoldDB" id="A0A1L9TSV5"/>
<dbReference type="GO" id="GO:0008270">
    <property type="term" value="F:zinc ion binding"/>
    <property type="evidence" value="ECO:0007669"/>
    <property type="project" value="UniProtKB-KW"/>
</dbReference>
<dbReference type="OrthoDB" id="4499845at2759"/>
<dbReference type="STRING" id="1036612.A0A1L9TSV5"/>
<dbReference type="RefSeq" id="XP_040706346.1">
    <property type="nucleotide sequence ID" value="XM_040841313.1"/>
</dbReference>
<dbReference type="PROSITE" id="PS50089">
    <property type="entry name" value="ZF_RING_2"/>
    <property type="match status" value="1"/>
</dbReference>
<evidence type="ECO:0000256" key="6">
    <source>
        <dbReference type="ARBA" id="ARBA00022771"/>
    </source>
</evidence>
<evidence type="ECO:0000256" key="10">
    <source>
        <dbReference type="SAM" id="Coils"/>
    </source>
</evidence>
<dbReference type="SUPFAM" id="SSF57850">
    <property type="entry name" value="RING/U-box"/>
    <property type="match status" value="3"/>
</dbReference>
<gene>
    <name evidence="13" type="ORF">ASPSYDRAFT_143131</name>
</gene>
<dbReference type="GO" id="GO:0061630">
    <property type="term" value="F:ubiquitin protein ligase activity"/>
    <property type="evidence" value="ECO:0007669"/>
    <property type="project" value="UniProtKB-EC"/>
</dbReference>
<keyword evidence="8" id="KW-0862">Zinc</keyword>
<feature type="coiled-coil region" evidence="10">
    <location>
        <begin position="147"/>
        <end position="174"/>
    </location>
</feature>
<feature type="non-terminal residue" evidence="13">
    <location>
        <position position="1"/>
    </location>
</feature>
<dbReference type="GO" id="GO:0016567">
    <property type="term" value="P:protein ubiquitination"/>
    <property type="evidence" value="ECO:0007669"/>
    <property type="project" value="InterPro"/>
</dbReference>
<dbReference type="CDD" id="cd20335">
    <property type="entry name" value="BRcat_RBR"/>
    <property type="match status" value="1"/>
</dbReference>
<reference evidence="14" key="1">
    <citation type="journal article" date="2017" name="Genome Biol.">
        <title>Comparative genomics reveals high biological diversity and specific adaptations in the industrially and medically important fungal genus Aspergillus.</title>
        <authorList>
            <person name="de Vries R.P."/>
            <person name="Riley R."/>
            <person name="Wiebenga A."/>
            <person name="Aguilar-Osorio G."/>
            <person name="Amillis S."/>
            <person name="Uchima C.A."/>
            <person name="Anderluh G."/>
            <person name="Asadollahi M."/>
            <person name="Askin M."/>
            <person name="Barry K."/>
            <person name="Battaglia E."/>
            <person name="Bayram O."/>
            <person name="Benocci T."/>
            <person name="Braus-Stromeyer S.A."/>
            <person name="Caldana C."/>
            <person name="Canovas D."/>
            <person name="Cerqueira G.C."/>
            <person name="Chen F."/>
            <person name="Chen W."/>
            <person name="Choi C."/>
            <person name="Clum A."/>
            <person name="Dos Santos R.A."/>
            <person name="Damasio A.R."/>
            <person name="Diallinas G."/>
            <person name="Emri T."/>
            <person name="Fekete E."/>
            <person name="Flipphi M."/>
            <person name="Freyberg S."/>
            <person name="Gallo A."/>
            <person name="Gournas C."/>
            <person name="Habgood R."/>
            <person name="Hainaut M."/>
            <person name="Harispe M.L."/>
            <person name="Henrissat B."/>
            <person name="Hilden K.S."/>
            <person name="Hope R."/>
            <person name="Hossain A."/>
            <person name="Karabika E."/>
            <person name="Karaffa L."/>
            <person name="Karanyi Z."/>
            <person name="Krasevec N."/>
            <person name="Kuo A."/>
            <person name="Kusch H."/>
            <person name="LaButti K."/>
            <person name="Lagendijk E.L."/>
            <person name="Lapidus A."/>
            <person name="Levasseur A."/>
            <person name="Lindquist E."/>
            <person name="Lipzen A."/>
            <person name="Logrieco A.F."/>
            <person name="MacCabe A."/>
            <person name="Maekelae M.R."/>
            <person name="Malavazi I."/>
            <person name="Melin P."/>
            <person name="Meyer V."/>
            <person name="Mielnichuk N."/>
            <person name="Miskei M."/>
            <person name="Molnar A.P."/>
            <person name="Mule G."/>
            <person name="Ngan C.Y."/>
            <person name="Orejas M."/>
            <person name="Orosz E."/>
            <person name="Ouedraogo J.P."/>
            <person name="Overkamp K.M."/>
            <person name="Park H.-S."/>
            <person name="Perrone G."/>
            <person name="Piumi F."/>
            <person name="Punt P.J."/>
            <person name="Ram A.F."/>
            <person name="Ramon A."/>
            <person name="Rauscher S."/>
            <person name="Record E."/>
            <person name="Riano-Pachon D.M."/>
            <person name="Robert V."/>
            <person name="Roehrig J."/>
            <person name="Ruller R."/>
            <person name="Salamov A."/>
            <person name="Salih N.S."/>
            <person name="Samson R.A."/>
            <person name="Sandor E."/>
            <person name="Sanguinetti M."/>
            <person name="Schuetze T."/>
            <person name="Sepcic K."/>
            <person name="Shelest E."/>
            <person name="Sherlock G."/>
            <person name="Sophianopoulou V."/>
            <person name="Squina F.M."/>
            <person name="Sun H."/>
            <person name="Susca A."/>
            <person name="Todd R.B."/>
            <person name="Tsang A."/>
            <person name="Unkles S.E."/>
            <person name="van de Wiele N."/>
            <person name="van Rossen-Uffink D."/>
            <person name="Oliveira J.V."/>
            <person name="Vesth T.C."/>
            <person name="Visser J."/>
            <person name="Yu J.-H."/>
            <person name="Zhou M."/>
            <person name="Andersen M.R."/>
            <person name="Archer D.B."/>
            <person name="Baker S.E."/>
            <person name="Benoit I."/>
            <person name="Brakhage A.A."/>
            <person name="Braus G.H."/>
            <person name="Fischer R."/>
            <person name="Frisvad J.C."/>
            <person name="Goldman G.H."/>
            <person name="Houbraken J."/>
            <person name="Oakley B."/>
            <person name="Pocsi I."/>
            <person name="Scazzocchio C."/>
            <person name="Seiboth B."/>
            <person name="vanKuyk P.A."/>
            <person name="Wortman J."/>
            <person name="Dyer P.S."/>
            <person name="Grigoriev I.V."/>
        </authorList>
    </citation>
    <scope>NUCLEOTIDE SEQUENCE [LARGE SCALE GENOMIC DNA]</scope>
    <source>
        <strain evidence="14">CBS 593.65</strain>
    </source>
</reference>
<evidence type="ECO:0000256" key="5">
    <source>
        <dbReference type="ARBA" id="ARBA00022737"/>
    </source>
</evidence>
<evidence type="ECO:0000256" key="4">
    <source>
        <dbReference type="ARBA" id="ARBA00022723"/>
    </source>
</evidence>
<accession>A0A1L9TSV5</accession>
<dbReference type="EC" id="2.3.2.31" evidence="2"/>
<dbReference type="Proteomes" id="UP000184356">
    <property type="component" value="Unassembled WGS sequence"/>
</dbReference>
<keyword evidence="14" id="KW-1185">Reference proteome</keyword>
<keyword evidence="10" id="KW-0175">Coiled coil</keyword>
<dbReference type="VEuPathDB" id="FungiDB:ASPSYDRAFT_143131"/>
<dbReference type="InterPro" id="IPR002867">
    <property type="entry name" value="IBR_dom"/>
</dbReference>
<organism evidence="13 14">
    <name type="scientific">Aspergillus sydowii CBS 593.65</name>
    <dbReference type="NCBI Taxonomy" id="1036612"/>
    <lineage>
        <taxon>Eukaryota</taxon>
        <taxon>Fungi</taxon>
        <taxon>Dikarya</taxon>
        <taxon>Ascomycota</taxon>
        <taxon>Pezizomycotina</taxon>
        <taxon>Eurotiomycetes</taxon>
        <taxon>Eurotiomycetidae</taxon>
        <taxon>Eurotiales</taxon>
        <taxon>Aspergillaceae</taxon>
        <taxon>Aspergillus</taxon>
        <taxon>Aspergillus subgen. Nidulantes</taxon>
    </lineage>
</organism>
<feature type="domain" description="RING-type" evidence="12">
    <location>
        <begin position="1"/>
        <end position="223"/>
    </location>
</feature>
<evidence type="ECO:0000313" key="14">
    <source>
        <dbReference type="Proteomes" id="UP000184356"/>
    </source>
</evidence>
<dbReference type="Gene3D" id="1.20.120.1750">
    <property type="match status" value="1"/>
</dbReference>
<evidence type="ECO:0000256" key="7">
    <source>
        <dbReference type="ARBA" id="ARBA00022786"/>
    </source>
</evidence>
<name>A0A1L9TSV5_9EURO</name>
<dbReference type="GeneID" id="63757386"/>
<evidence type="ECO:0000256" key="3">
    <source>
        <dbReference type="ARBA" id="ARBA00022679"/>
    </source>
</evidence>
<dbReference type="Gene3D" id="3.30.40.10">
    <property type="entry name" value="Zinc/RING finger domain, C3HC4 (zinc finger)"/>
    <property type="match status" value="1"/>
</dbReference>
<keyword evidence="5" id="KW-0677">Repeat</keyword>
<proteinExistence type="predicted"/>
<sequence length="223" mass="25910">CIICLEPFGPDGVKAPDTLSIACQHTPSVCYICLAKSIKHDLEAKFWNEIKCPECKTLFVHEDIKRFADEETFARYNNFSFRAAVSVDKNFVWCLDCPFGQLHESGAEQPLVRCLNCNSESCFKHSIKWHDEFTCDEYDAILWDPDKDDFREKIEMLKRRMREVELSVNLVEEIAKRCPGCQWPIEKNEGCDHMTCKLTFLTSFLVPWRCLLFDLFYGRVPAG</sequence>
<dbReference type="InterPro" id="IPR044066">
    <property type="entry name" value="TRIAD_supradom"/>
</dbReference>
<evidence type="ECO:0000256" key="9">
    <source>
        <dbReference type="PROSITE-ProRule" id="PRU00175"/>
    </source>
</evidence>
<evidence type="ECO:0000256" key="1">
    <source>
        <dbReference type="ARBA" id="ARBA00001798"/>
    </source>
</evidence>
<dbReference type="SMART" id="SM00647">
    <property type="entry name" value="IBR"/>
    <property type="match status" value="1"/>
</dbReference>
<dbReference type="InterPro" id="IPR031127">
    <property type="entry name" value="E3_UB_ligase_RBR"/>
</dbReference>
<feature type="domain" description="RING-type" evidence="11">
    <location>
        <begin position="1"/>
        <end position="56"/>
    </location>
</feature>
<dbReference type="PROSITE" id="PS51873">
    <property type="entry name" value="TRIAD"/>
    <property type="match status" value="1"/>
</dbReference>
<keyword evidence="6 9" id="KW-0863">Zinc-finger</keyword>
<keyword evidence="3" id="KW-0808">Transferase</keyword>
<comment type="catalytic activity">
    <reaction evidence="1">
        <text>[E2 ubiquitin-conjugating enzyme]-S-ubiquitinyl-L-cysteine + [acceptor protein]-L-lysine = [E2 ubiquitin-conjugating enzyme]-L-cysteine + [acceptor protein]-N(6)-ubiquitinyl-L-lysine.</text>
        <dbReference type="EC" id="2.3.2.31"/>
    </reaction>
</comment>